<comment type="subcellular location">
    <subcellularLocation>
        <location evidence="1 4">Bacterial flagellum basal body</location>
    </subcellularLocation>
</comment>
<evidence type="ECO:0000313" key="9">
    <source>
        <dbReference type="Proteomes" id="UP000228859"/>
    </source>
</evidence>
<organism evidence="8 9">
    <name type="scientific">Sulfuricurvum kujiense</name>
    <dbReference type="NCBI Taxonomy" id="148813"/>
    <lineage>
        <taxon>Bacteria</taxon>
        <taxon>Pseudomonadati</taxon>
        <taxon>Campylobacterota</taxon>
        <taxon>Epsilonproteobacteria</taxon>
        <taxon>Campylobacterales</taxon>
        <taxon>Sulfurimonadaceae</taxon>
        <taxon>Sulfuricurvum</taxon>
    </lineage>
</organism>
<dbReference type="PROSITE" id="PS00588">
    <property type="entry name" value="FLAGELLA_BB_ROD"/>
    <property type="match status" value="1"/>
</dbReference>
<feature type="domain" description="Flagellar basal-body/hook protein C-terminal" evidence="6">
    <location>
        <begin position="218"/>
        <end position="252"/>
    </location>
</feature>
<dbReference type="PANTHER" id="PTHR30435">
    <property type="entry name" value="FLAGELLAR PROTEIN"/>
    <property type="match status" value="1"/>
</dbReference>
<comment type="similarity">
    <text evidence="2 4">Belongs to the flagella basal body rod proteins family.</text>
</comment>
<dbReference type="InterPro" id="IPR020013">
    <property type="entry name" value="Flagellar_FlgE/F/G"/>
</dbReference>
<keyword evidence="8" id="KW-0969">Cilium</keyword>
<dbReference type="Proteomes" id="UP000228859">
    <property type="component" value="Unassembled WGS sequence"/>
</dbReference>
<dbReference type="EMBL" id="DLUI01000092">
    <property type="protein sequence ID" value="DAB38331.1"/>
    <property type="molecule type" value="Genomic_DNA"/>
</dbReference>
<evidence type="ECO:0000256" key="3">
    <source>
        <dbReference type="ARBA" id="ARBA00023143"/>
    </source>
</evidence>
<dbReference type="NCBIfam" id="TIGR03506">
    <property type="entry name" value="FlgEFG_subfam"/>
    <property type="match status" value="1"/>
</dbReference>
<dbReference type="Pfam" id="PF00460">
    <property type="entry name" value="Flg_bb_rod"/>
    <property type="match status" value="1"/>
</dbReference>
<gene>
    <name evidence="8" type="ORF">CFH83_06475</name>
</gene>
<dbReference type="Pfam" id="PF06429">
    <property type="entry name" value="Flg_bbr_C"/>
    <property type="match status" value="1"/>
</dbReference>
<dbReference type="AlphaFoldDB" id="A0A2D3WAI7"/>
<evidence type="ECO:0000259" key="5">
    <source>
        <dbReference type="Pfam" id="PF00460"/>
    </source>
</evidence>
<proteinExistence type="inferred from homology"/>
<dbReference type="PANTHER" id="PTHR30435:SF19">
    <property type="entry name" value="FLAGELLAR BASAL-BODY ROD PROTEIN FLGG"/>
    <property type="match status" value="1"/>
</dbReference>
<dbReference type="GO" id="GO:0071978">
    <property type="term" value="P:bacterial-type flagellum-dependent swarming motility"/>
    <property type="evidence" value="ECO:0007669"/>
    <property type="project" value="TreeGrafter"/>
</dbReference>
<dbReference type="InterPro" id="IPR037925">
    <property type="entry name" value="FlgE/F/G-like"/>
</dbReference>
<keyword evidence="8" id="KW-0966">Cell projection</keyword>
<evidence type="ECO:0000256" key="1">
    <source>
        <dbReference type="ARBA" id="ARBA00004117"/>
    </source>
</evidence>
<feature type="domain" description="Flagellar basal body rod protein N-terminal" evidence="5">
    <location>
        <begin position="6"/>
        <end position="35"/>
    </location>
</feature>
<evidence type="ECO:0000256" key="4">
    <source>
        <dbReference type="RuleBase" id="RU362116"/>
    </source>
</evidence>
<evidence type="ECO:0000256" key="2">
    <source>
        <dbReference type="ARBA" id="ARBA00009677"/>
    </source>
</evidence>
<dbReference type="SUPFAM" id="SSF117143">
    <property type="entry name" value="Flagellar hook protein flgE"/>
    <property type="match status" value="1"/>
</dbReference>
<dbReference type="Pfam" id="PF22692">
    <property type="entry name" value="LlgE_F_G_D1"/>
    <property type="match status" value="1"/>
</dbReference>
<evidence type="ECO:0000259" key="6">
    <source>
        <dbReference type="Pfam" id="PF06429"/>
    </source>
</evidence>
<dbReference type="RefSeq" id="WP_299804363.1">
    <property type="nucleotide sequence ID" value="NZ_DLUI01000092.1"/>
</dbReference>
<evidence type="ECO:0000259" key="7">
    <source>
        <dbReference type="Pfam" id="PF22692"/>
    </source>
</evidence>
<reference evidence="8 9" key="1">
    <citation type="journal article" date="2017" name="Front. Microbiol.">
        <title>Comparative Genomic Analysis of the Class Epsilonproteobacteria and Proposed Reclassification to Epsilonbacteraeota (phyl. nov.).</title>
        <authorList>
            <person name="Waite D.W."/>
            <person name="Vanwonterghem I."/>
            <person name="Rinke C."/>
            <person name="Parks D.H."/>
            <person name="Zhang Y."/>
            <person name="Takai K."/>
            <person name="Sievert S.M."/>
            <person name="Simon J."/>
            <person name="Campbell B.J."/>
            <person name="Hanson T.E."/>
            <person name="Woyke T."/>
            <person name="Klotz M.G."/>
            <person name="Hugenholtz P."/>
        </authorList>
    </citation>
    <scope>NUCLEOTIDE SEQUENCE [LARGE SCALE GENOMIC DNA]</scope>
    <source>
        <strain evidence="8">UBA12443</strain>
    </source>
</reference>
<comment type="caution">
    <text evidence="8">The sequence shown here is derived from an EMBL/GenBank/DDBJ whole genome shotgun (WGS) entry which is preliminary data.</text>
</comment>
<keyword evidence="3 4" id="KW-0975">Bacterial flagellum</keyword>
<dbReference type="InterPro" id="IPR053967">
    <property type="entry name" value="LlgE_F_G-like_D1"/>
</dbReference>
<name>A0A2D3WAI7_9BACT</name>
<keyword evidence="8" id="KW-0282">Flagellum</keyword>
<dbReference type="InterPro" id="IPR019776">
    <property type="entry name" value="Flagellar_basal_body_rod_CS"/>
</dbReference>
<accession>A0A2D3WAI7</accession>
<sequence length="270" mass="29730">MQTGYYAATGGMVAQFNRMDTIASNLANANTAGYKRDQLITGDFARLFKTVQSELPIANNTEEAAQYFNRSLSRVPQITDAYTDHTLGSMQRTDNTFDMALSKEGQFFAVRTPQGVRLTRDGIFTINDEGKLVNKQGHEVLSADKTPITFTPQDSVITIDKNGQVSTNVPGTTQMVANKKLLVIEPQNIRALNKEGENLYIPDPADPLVPLAESGSVMQGFVEKSNVNAVNEMIALVEANRLVGMYQKAMDSQMNDLNKDAIEKLAVTRR</sequence>
<evidence type="ECO:0000313" key="8">
    <source>
        <dbReference type="EMBL" id="DAB38331.1"/>
    </source>
</evidence>
<dbReference type="InterPro" id="IPR010930">
    <property type="entry name" value="Flg_bb/hook_C_dom"/>
</dbReference>
<dbReference type="GO" id="GO:0009425">
    <property type="term" value="C:bacterial-type flagellum basal body"/>
    <property type="evidence" value="ECO:0007669"/>
    <property type="project" value="UniProtKB-SubCell"/>
</dbReference>
<protein>
    <submittedName>
        <fullName evidence="8">Flagellar biosynthesis protein FlgG</fullName>
    </submittedName>
</protein>
<dbReference type="InterPro" id="IPR001444">
    <property type="entry name" value="Flag_bb_rod_N"/>
</dbReference>
<feature type="domain" description="Flagellar hook protein FlgE/F/G-like D1" evidence="7">
    <location>
        <begin position="107"/>
        <end position="166"/>
    </location>
</feature>